<comment type="caution">
    <text evidence="3">The sequence shown here is derived from an EMBL/GenBank/DDBJ whole genome shotgun (WGS) entry which is preliminary data.</text>
</comment>
<feature type="signal peptide" evidence="2">
    <location>
        <begin position="1"/>
        <end position="18"/>
    </location>
</feature>
<evidence type="ECO:0000313" key="3">
    <source>
        <dbReference type="EMBL" id="KOS20110.1"/>
    </source>
</evidence>
<dbReference type="AlphaFoldDB" id="A0A0M8N524"/>
<keyword evidence="4" id="KW-1185">Reference proteome</keyword>
<feature type="chain" id="PRO_5005818896" evidence="2">
    <location>
        <begin position="19"/>
        <end position="384"/>
    </location>
</feature>
<feature type="region of interest" description="Disordered" evidence="1">
    <location>
        <begin position="207"/>
        <end position="233"/>
    </location>
</feature>
<dbReference type="EMBL" id="LGSR01000018">
    <property type="protein sequence ID" value="KOS20110.1"/>
    <property type="molecule type" value="Genomic_DNA"/>
</dbReference>
<dbReference type="Proteomes" id="UP000053831">
    <property type="component" value="Unassembled WGS sequence"/>
</dbReference>
<evidence type="ECO:0000256" key="1">
    <source>
        <dbReference type="SAM" id="MobiDB-lite"/>
    </source>
</evidence>
<protein>
    <submittedName>
        <fullName evidence="3">Uncharacterized protein</fullName>
    </submittedName>
</protein>
<name>A0A0M8N524_ESCWE</name>
<evidence type="ECO:0000313" key="4">
    <source>
        <dbReference type="Proteomes" id="UP000053831"/>
    </source>
</evidence>
<gene>
    <name evidence="3" type="ORF">ESCO_006141</name>
</gene>
<reference evidence="3 4" key="1">
    <citation type="submission" date="2015-07" db="EMBL/GenBank/DDBJ databases">
        <title>The genome of the fungus Escovopsis weberi, a specialized disease agent of ant agriculture.</title>
        <authorList>
            <person name="de Man T.J."/>
            <person name="Stajich J.E."/>
            <person name="Kubicek C.P."/>
            <person name="Chenthamara K."/>
            <person name="Atanasova L."/>
            <person name="Druzhinina I.S."/>
            <person name="Birnbaum S."/>
            <person name="Barribeau S.M."/>
            <person name="Teiling C."/>
            <person name="Suen G."/>
            <person name="Currie C."/>
            <person name="Gerardo N.M."/>
        </authorList>
    </citation>
    <scope>NUCLEOTIDE SEQUENCE [LARGE SCALE GENOMIC DNA]</scope>
</reference>
<proteinExistence type="predicted"/>
<sequence length="384" mass="39654">MKLSSIIIPATLFGVGWASRILPKSHPCSDICQPSEVSCDNRGLEGFFDCACKAYRPLIKDCGNCLNKHSPKKHRSLEEVALILALRLTATLCPDVEPGLISTLPKLGKGALAKALDKTTEFFGLLAKIFGHGHWGSVASAAASMNAVMPPAAASMTTMMPSVAGSDERHGGPAAVVHYGESLMWSTVAARETVAPFDPAQAIDPSHAARPAEDVAQTVAEGPQSAEATAGAAAGADTAYTEEAMAGAEGAEATAPAMAPEETFMDGDAMASQAATAVADAEDAFMTAEATAGGEAADEAVFPETAGEVAPEEDGEIFASDEMSDFRNETLDDINQTLHGRPSDSGNMSIPESTQRVSLGNAAAMMAPKALMAAVVIIGLWPAF</sequence>
<accession>A0A0M8N524</accession>
<evidence type="ECO:0000256" key="2">
    <source>
        <dbReference type="SAM" id="SignalP"/>
    </source>
</evidence>
<organism evidence="3 4">
    <name type="scientific">Escovopsis weberi</name>
    <dbReference type="NCBI Taxonomy" id="150374"/>
    <lineage>
        <taxon>Eukaryota</taxon>
        <taxon>Fungi</taxon>
        <taxon>Dikarya</taxon>
        <taxon>Ascomycota</taxon>
        <taxon>Pezizomycotina</taxon>
        <taxon>Sordariomycetes</taxon>
        <taxon>Hypocreomycetidae</taxon>
        <taxon>Hypocreales</taxon>
        <taxon>Hypocreaceae</taxon>
        <taxon>Escovopsis</taxon>
    </lineage>
</organism>
<keyword evidence="2" id="KW-0732">Signal</keyword>